<accession>A0A399ESD4</accession>
<feature type="domain" description="M23ase beta-sheet core" evidence="1">
    <location>
        <begin position="133"/>
        <end position="227"/>
    </location>
</feature>
<dbReference type="AlphaFoldDB" id="A0A399ESD4"/>
<sequence length="235" mass="26086">MVRLESLVELSGWVRFLGGRYPVQHNRVLLPIPAMQPPGVYPAELEIEGVRLRLEVRVVAGRFGRFVLRLPPERQALLVPERLRAERERVVAACDVGRPQMWQGPFRKPVSSERITDPFGTRRSYDQGRTFTYHEGLDYGVPEGTPVYAPAPGVVGLAERLFVRGGAVVLDHGLGVCSGFWHLSRVVVRPGQRVGTGELLGYSGNTGLSNGPHLHFELRVRGIPTDPAPWFLSVP</sequence>
<dbReference type="EMBL" id="QWKZ01000029">
    <property type="protein sequence ID" value="RIH86715.1"/>
    <property type="molecule type" value="Genomic_DNA"/>
</dbReference>
<evidence type="ECO:0000259" key="1">
    <source>
        <dbReference type="Pfam" id="PF01551"/>
    </source>
</evidence>
<dbReference type="InterPro" id="IPR050570">
    <property type="entry name" value="Cell_wall_metabolism_enzyme"/>
</dbReference>
<keyword evidence="2" id="KW-0378">Hydrolase</keyword>
<dbReference type="Proteomes" id="UP000265800">
    <property type="component" value="Unassembled WGS sequence"/>
</dbReference>
<name>A0A399ESD4_9DEIN</name>
<evidence type="ECO:0000313" key="2">
    <source>
        <dbReference type="EMBL" id="RIH86715.1"/>
    </source>
</evidence>
<keyword evidence="3" id="KW-1185">Reference proteome</keyword>
<evidence type="ECO:0000313" key="3">
    <source>
        <dbReference type="Proteomes" id="UP000265800"/>
    </source>
</evidence>
<dbReference type="SUPFAM" id="SSF51261">
    <property type="entry name" value="Duplicated hybrid motif"/>
    <property type="match status" value="1"/>
</dbReference>
<comment type="caution">
    <text evidence="2">The sequence shown here is derived from an EMBL/GenBank/DDBJ whole genome shotgun (WGS) entry which is preliminary data.</text>
</comment>
<dbReference type="InterPro" id="IPR016047">
    <property type="entry name" value="M23ase_b-sheet_dom"/>
</dbReference>
<dbReference type="PANTHER" id="PTHR21666:SF270">
    <property type="entry name" value="MUREIN HYDROLASE ACTIVATOR ENVC"/>
    <property type="match status" value="1"/>
</dbReference>
<dbReference type="CDD" id="cd12797">
    <property type="entry name" value="M23_peptidase"/>
    <property type="match status" value="1"/>
</dbReference>
<dbReference type="Gene3D" id="2.70.70.10">
    <property type="entry name" value="Glucose Permease (Domain IIA)"/>
    <property type="match status" value="1"/>
</dbReference>
<dbReference type="GO" id="GO:0004222">
    <property type="term" value="F:metalloendopeptidase activity"/>
    <property type="evidence" value="ECO:0007669"/>
    <property type="project" value="TreeGrafter"/>
</dbReference>
<proteinExistence type="predicted"/>
<dbReference type="Pfam" id="PF01551">
    <property type="entry name" value="Peptidase_M23"/>
    <property type="match status" value="1"/>
</dbReference>
<gene>
    <name evidence="2" type="primary">mepM_2</name>
    <name evidence="2" type="ORF">Mlute_01162</name>
</gene>
<organism evidence="2 3">
    <name type="scientific">Meiothermus luteus</name>
    <dbReference type="NCBI Taxonomy" id="2026184"/>
    <lineage>
        <taxon>Bacteria</taxon>
        <taxon>Thermotogati</taxon>
        <taxon>Deinococcota</taxon>
        <taxon>Deinococci</taxon>
        <taxon>Thermales</taxon>
        <taxon>Thermaceae</taxon>
        <taxon>Meiothermus</taxon>
    </lineage>
</organism>
<protein>
    <submittedName>
        <fullName evidence="2">Murein DD-endopeptidase MepM</fullName>
        <ecNumber evidence="2">3.4.24.-</ecNumber>
    </submittedName>
</protein>
<dbReference type="EC" id="3.4.24.-" evidence="2"/>
<dbReference type="PANTHER" id="PTHR21666">
    <property type="entry name" value="PEPTIDASE-RELATED"/>
    <property type="match status" value="1"/>
</dbReference>
<reference evidence="2 3" key="1">
    <citation type="submission" date="2018-08" db="EMBL/GenBank/DDBJ databases">
        <title>Meiothermus luteus KCTC 52599 genome sequencing project.</title>
        <authorList>
            <person name="Da Costa M.S."/>
            <person name="Albuquerque L."/>
            <person name="Raposo P."/>
            <person name="Froufe H.J.C."/>
            <person name="Barroso C.S."/>
            <person name="Egas C."/>
        </authorList>
    </citation>
    <scope>NUCLEOTIDE SEQUENCE [LARGE SCALE GENOMIC DNA]</scope>
    <source>
        <strain evidence="2 3">KCTC 52599</strain>
    </source>
</reference>
<dbReference type="InterPro" id="IPR011055">
    <property type="entry name" value="Dup_hybrid_motif"/>
</dbReference>